<keyword evidence="1" id="KW-0285">Flavoprotein</keyword>
<dbReference type="SUPFAM" id="SSF51905">
    <property type="entry name" value="FAD/NAD(P)-binding domain"/>
    <property type="match status" value="1"/>
</dbReference>
<dbReference type="PRINTS" id="PR00420">
    <property type="entry name" value="RNGMNOXGNASE"/>
</dbReference>
<dbReference type="Pfam" id="PF01494">
    <property type="entry name" value="FAD_binding_3"/>
    <property type="match status" value="1"/>
</dbReference>
<evidence type="ECO:0000256" key="3">
    <source>
        <dbReference type="ARBA" id="ARBA00023002"/>
    </source>
</evidence>
<dbReference type="InterPro" id="IPR051704">
    <property type="entry name" value="FAD_aromatic-hydroxylase"/>
</dbReference>
<dbReference type="GO" id="GO:0016491">
    <property type="term" value="F:oxidoreductase activity"/>
    <property type="evidence" value="ECO:0007669"/>
    <property type="project" value="UniProtKB-KW"/>
</dbReference>
<organism evidence="5 6">
    <name type="scientific">Exophiala bonariae</name>
    <dbReference type="NCBI Taxonomy" id="1690606"/>
    <lineage>
        <taxon>Eukaryota</taxon>
        <taxon>Fungi</taxon>
        <taxon>Dikarya</taxon>
        <taxon>Ascomycota</taxon>
        <taxon>Pezizomycotina</taxon>
        <taxon>Eurotiomycetes</taxon>
        <taxon>Chaetothyriomycetidae</taxon>
        <taxon>Chaetothyriales</taxon>
        <taxon>Herpotrichiellaceae</taxon>
        <taxon>Exophiala</taxon>
    </lineage>
</organism>
<dbReference type="AlphaFoldDB" id="A0AAV9NFP7"/>
<protein>
    <recommendedName>
        <fullName evidence="4">FAD-binding domain-containing protein</fullName>
    </recommendedName>
</protein>
<evidence type="ECO:0000313" key="5">
    <source>
        <dbReference type="EMBL" id="KAK5056608.1"/>
    </source>
</evidence>
<gene>
    <name evidence="5" type="ORF">LTR84_012140</name>
</gene>
<dbReference type="InterPro" id="IPR036188">
    <property type="entry name" value="FAD/NAD-bd_sf"/>
</dbReference>
<keyword evidence="2" id="KW-0274">FAD</keyword>
<evidence type="ECO:0000256" key="2">
    <source>
        <dbReference type="ARBA" id="ARBA00022827"/>
    </source>
</evidence>
<sequence>MKVLISGGGIAGPCLAYWLARTRLDIVTTIVERSPIPRITGQSVDVRGTAVDIVKKMGLEEAIKTRHTTEEGTTMIRRSGKGSFARFKAGDVFTADYEILRADLSELFLQATEELSSVKYRYGDCITSLQQTHKHVDVTFASGLKDTFDLVVAADGSSAATRSMILDEPTLTGCYRFLGQYIAFFSIPRQSDDPKLWQIYNPARGLCIMIRPHNNTSTMGVYLCVTTPSHSQRDPVFEEAMEKGPEATKEKLREYFENLGWQAKRVLEGMDQADDFYFTRAAQVKLPRWTGGSGRAVVIGDAAFATFGVGTTLAISSAYILAGELSRISTGDVDIPQALESYERVFRKLYAKMEDLPPGYPQIIFPQSPWAIRLRDFLIWTVAATKAYKLIPGEGGVDFSLPAYEWEDGST</sequence>
<dbReference type="InterPro" id="IPR002938">
    <property type="entry name" value="FAD-bd"/>
</dbReference>
<dbReference type="EMBL" id="JAVRRD010000007">
    <property type="protein sequence ID" value="KAK5056608.1"/>
    <property type="molecule type" value="Genomic_DNA"/>
</dbReference>
<dbReference type="PANTHER" id="PTHR46865:SF2">
    <property type="entry name" value="MONOOXYGENASE"/>
    <property type="match status" value="1"/>
</dbReference>
<keyword evidence="3" id="KW-0560">Oxidoreductase</keyword>
<dbReference type="Proteomes" id="UP001358417">
    <property type="component" value="Unassembled WGS sequence"/>
</dbReference>
<proteinExistence type="predicted"/>
<dbReference type="RefSeq" id="XP_064708324.1">
    <property type="nucleotide sequence ID" value="XM_064855664.1"/>
</dbReference>
<dbReference type="PANTHER" id="PTHR46865">
    <property type="entry name" value="OXIDOREDUCTASE-RELATED"/>
    <property type="match status" value="1"/>
</dbReference>
<name>A0AAV9NFP7_9EURO</name>
<dbReference type="GeneID" id="89980287"/>
<evidence type="ECO:0000259" key="4">
    <source>
        <dbReference type="Pfam" id="PF01494"/>
    </source>
</evidence>
<reference evidence="5 6" key="1">
    <citation type="submission" date="2023-08" db="EMBL/GenBank/DDBJ databases">
        <title>Black Yeasts Isolated from many extreme environments.</title>
        <authorList>
            <person name="Coleine C."/>
            <person name="Stajich J.E."/>
            <person name="Selbmann L."/>
        </authorList>
    </citation>
    <scope>NUCLEOTIDE SEQUENCE [LARGE SCALE GENOMIC DNA]</scope>
    <source>
        <strain evidence="5 6">CCFEE 5792</strain>
    </source>
</reference>
<dbReference type="GO" id="GO:0071949">
    <property type="term" value="F:FAD binding"/>
    <property type="evidence" value="ECO:0007669"/>
    <property type="project" value="InterPro"/>
</dbReference>
<keyword evidence="6" id="KW-1185">Reference proteome</keyword>
<evidence type="ECO:0000313" key="6">
    <source>
        <dbReference type="Proteomes" id="UP001358417"/>
    </source>
</evidence>
<dbReference type="Gene3D" id="3.50.50.60">
    <property type="entry name" value="FAD/NAD(P)-binding domain"/>
    <property type="match status" value="1"/>
</dbReference>
<accession>A0AAV9NFP7</accession>
<comment type="caution">
    <text evidence="5">The sequence shown here is derived from an EMBL/GenBank/DDBJ whole genome shotgun (WGS) entry which is preliminary data.</text>
</comment>
<feature type="domain" description="FAD-binding" evidence="4">
    <location>
        <begin position="2"/>
        <end position="351"/>
    </location>
</feature>
<evidence type="ECO:0000256" key="1">
    <source>
        <dbReference type="ARBA" id="ARBA00022630"/>
    </source>
</evidence>